<proteinExistence type="predicted"/>
<dbReference type="EMBL" id="JACIDM010000002">
    <property type="protein sequence ID" value="MBB4083401.1"/>
    <property type="molecule type" value="Genomic_DNA"/>
</dbReference>
<gene>
    <name evidence="2" type="ORF">GGR12_002267</name>
</gene>
<evidence type="ECO:0008006" key="4">
    <source>
        <dbReference type="Google" id="ProtNLM"/>
    </source>
</evidence>
<evidence type="ECO:0000256" key="1">
    <source>
        <dbReference type="SAM" id="SignalP"/>
    </source>
</evidence>
<sequence>MRVAIRGGVALAMLLVLAACVNSPAPAYQPGIANLQVLRAGAAPIAVDDFAADAGVNNSRFSLRGNTMTGAGVDSDFSTYLQQALESELRTAGRLDAASGLRLSGTLTTNRLDAADSAVGNATVGARFVLTRDGRVVYDRRLVADHTWESSFMGAIAIPAAFQGYAATVQMLIGQLFADPAFIEASR</sequence>
<name>A0A7W6JFZ3_9CAUL</name>
<evidence type="ECO:0000313" key="3">
    <source>
        <dbReference type="Proteomes" id="UP000529946"/>
    </source>
</evidence>
<evidence type="ECO:0000313" key="2">
    <source>
        <dbReference type="EMBL" id="MBB4083401.1"/>
    </source>
</evidence>
<dbReference type="Proteomes" id="UP000529946">
    <property type="component" value="Unassembled WGS sequence"/>
</dbReference>
<comment type="caution">
    <text evidence="2">The sequence shown here is derived from an EMBL/GenBank/DDBJ whole genome shotgun (WGS) entry which is preliminary data.</text>
</comment>
<feature type="signal peptide" evidence="1">
    <location>
        <begin position="1"/>
        <end position="18"/>
    </location>
</feature>
<reference evidence="2 3" key="1">
    <citation type="submission" date="2020-08" db="EMBL/GenBank/DDBJ databases">
        <title>Genomic Encyclopedia of Type Strains, Phase IV (KMG-IV): sequencing the most valuable type-strain genomes for metagenomic binning, comparative biology and taxonomic classification.</title>
        <authorList>
            <person name="Goeker M."/>
        </authorList>
    </citation>
    <scope>NUCLEOTIDE SEQUENCE [LARGE SCALE GENOMIC DNA]</scope>
    <source>
        <strain evidence="2 3">DSM 23960</strain>
    </source>
</reference>
<feature type="chain" id="PRO_5030633979" description="Lipoprotein" evidence="1">
    <location>
        <begin position="19"/>
        <end position="187"/>
    </location>
</feature>
<accession>A0A7W6JFZ3</accession>
<dbReference type="PROSITE" id="PS51257">
    <property type="entry name" value="PROKAR_LIPOPROTEIN"/>
    <property type="match status" value="1"/>
</dbReference>
<keyword evidence="3" id="KW-1185">Reference proteome</keyword>
<keyword evidence="1" id="KW-0732">Signal</keyword>
<dbReference type="RefSeq" id="WP_183204496.1">
    <property type="nucleotide sequence ID" value="NZ_BAAAER010000009.1"/>
</dbReference>
<organism evidence="2 3">
    <name type="scientific">Brevundimonas lenta</name>
    <dbReference type="NCBI Taxonomy" id="424796"/>
    <lineage>
        <taxon>Bacteria</taxon>
        <taxon>Pseudomonadati</taxon>
        <taxon>Pseudomonadota</taxon>
        <taxon>Alphaproteobacteria</taxon>
        <taxon>Caulobacterales</taxon>
        <taxon>Caulobacteraceae</taxon>
        <taxon>Brevundimonas</taxon>
    </lineage>
</organism>
<protein>
    <recommendedName>
        <fullName evidence="4">Lipoprotein</fullName>
    </recommendedName>
</protein>
<dbReference type="AlphaFoldDB" id="A0A7W6JFZ3"/>